<organism evidence="2 3">
    <name type="scientific">Fraxinus pennsylvanica</name>
    <dbReference type="NCBI Taxonomy" id="56036"/>
    <lineage>
        <taxon>Eukaryota</taxon>
        <taxon>Viridiplantae</taxon>
        <taxon>Streptophyta</taxon>
        <taxon>Embryophyta</taxon>
        <taxon>Tracheophyta</taxon>
        <taxon>Spermatophyta</taxon>
        <taxon>Magnoliopsida</taxon>
        <taxon>eudicotyledons</taxon>
        <taxon>Gunneridae</taxon>
        <taxon>Pentapetalae</taxon>
        <taxon>asterids</taxon>
        <taxon>lamiids</taxon>
        <taxon>Lamiales</taxon>
        <taxon>Oleaceae</taxon>
        <taxon>Oleeae</taxon>
        <taxon>Fraxinus</taxon>
    </lineage>
</organism>
<accession>A0AAD1ZHP6</accession>
<dbReference type="AlphaFoldDB" id="A0AAD1ZHP6"/>
<reference evidence="2" key="1">
    <citation type="submission" date="2023-05" db="EMBL/GenBank/DDBJ databases">
        <authorList>
            <person name="Huff M."/>
        </authorList>
    </citation>
    <scope>NUCLEOTIDE SEQUENCE</scope>
</reference>
<evidence type="ECO:0008006" key="4">
    <source>
        <dbReference type="Google" id="ProtNLM"/>
    </source>
</evidence>
<dbReference type="Proteomes" id="UP000834106">
    <property type="component" value="Chromosome 10"/>
</dbReference>
<dbReference type="PANTHER" id="PTHR31175">
    <property type="entry name" value="AUXIN-RESPONSIVE FAMILY PROTEIN"/>
    <property type="match status" value="1"/>
</dbReference>
<name>A0AAD1ZHP6_9LAMI</name>
<gene>
    <name evidence="2" type="ORF">FPE_LOCUS16515</name>
</gene>
<dbReference type="InterPro" id="IPR003676">
    <property type="entry name" value="SAUR_fam"/>
</dbReference>
<keyword evidence="3" id="KW-1185">Reference proteome</keyword>
<evidence type="ECO:0000313" key="2">
    <source>
        <dbReference type="EMBL" id="CAI9769775.1"/>
    </source>
</evidence>
<comment type="similarity">
    <text evidence="1">Belongs to the ARG7 family.</text>
</comment>
<dbReference type="Pfam" id="PF02519">
    <property type="entry name" value="Auxin_inducible"/>
    <property type="match status" value="1"/>
</dbReference>
<protein>
    <recommendedName>
        <fullName evidence="4">Small auxin up regulated protein</fullName>
    </recommendedName>
</protein>
<dbReference type="EMBL" id="OU503045">
    <property type="protein sequence ID" value="CAI9769775.1"/>
    <property type="molecule type" value="Genomic_DNA"/>
</dbReference>
<sequence length="192" mass="21892">MGLHPHQKAAFIGMSPAQSIYIINLLTISSTQHHSSVFKIKNSPFLIYPSKAKMISSRKLVKMARKWQRLAALGRKRITSPRKNEEASTTYNRSSSMAEKGHFIVYTADKKRYAFPIAYLNNYILRELLIMSEEEFGLRSDGPITLPCDAIFLDYAISLIQNKATKDVEKALLISMSKVYLRTFLLDNLMVL</sequence>
<evidence type="ECO:0000313" key="3">
    <source>
        <dbReference type="Proteomes" id="UP000834106"/>
    </source>
</evidence>
<evidence type="ECO:0000256" key="1">
    <source>
        <dbReference type="ARBA" id="ARBA00006974"/>
    </source>
</evidence>
<proteinExistence type="inferred from homology"/>
<dbReference type="GO" id="GO:0009733">
    <property type="term" value="P:response to auxin"/>
    <property type="evidence" value="ECO:0007669"/>
    <property type="project" value="InterPro"/>
</dbReference>